<proteinExistence type="inferred from homology"/>
<dbReference type="InterPro" id="IPR001278">
    <property type="entry name" value="Arg-tRNA-ligase"/>
</dbReference>
<evidence type="ECO:0000256" key="3">
    <source>
        <dbReference type="ARBA" id="ARBA00022598"/>
    </source>
</evidence>
<dbReference type="InterPro" id="IPR009080">
    <property type="entry name" value="tRNAsynth_Ia_anticodon-bd"/>
</dbReference>
<evidence type="ECO:0000256" key="7">
    <source>
        <dbReference type="ARBA" id="ARBA00023146"/>
    </source>
</evidence>
<dbReference type="Pfam" id="PF05746">
    <property type="entry name" value="DALR_1"/>
    <property type="match status" value="1"/>
</dbReference>
<evidence type="ECO:0000256" key="9">
    <source>
        <dbReference type="NCBIfam" id="TIGR00456"/>
    </source>
</evidence>
<dbReference type="SMART" id="SM00836">
    <property type="entry name" value="DALR_1"/>
    <property type="match status" value="1"/>
</dbReference>
<accession>A0A1G2R6X1</accession>
<evidence type="ECO:0000256" key="5">
    <source>
        <dbReference type="ARBA" id="ARBA00022840"/>
    </source>
</evidence>
<dbReference type="InterPro" id="IPR005148">
    <property type="entry name" value="Arg-tRNA-synth_N"/>
</dbReference>
<keyword evidence="4 10" id="KW-0547">Nucleotide-binding</keyword>
<dbReference type="EMBL" id="MHTY01000021">
    <property type="protein sequence ID" value="OHA68594.1"/>
    <property type="molecule type" value="Genomic_DNA"/>
</dbReference>
<dbReference type="GO" id="GO:0005524">
    <property type="term" value="F:ATP binding"/>
    <property type="evidence" value="ECO:0007669"/>
    <property type="project" value="UniProtKB-KW"/>
</dbReference>
<evidence type="ECO:0000256" key="1">
    <source>
        <dbReference type="ARBA" id="ARBA00005594"/>
    </source>
</evidence>
<dbReference type="Proteomes" id="UP000178529">
    <property type="component" value="Unassembled WGS sequence"/>
</dbReference>
<dbReference type="NCBIfam" id="TIGR00456">
    <property type="entry name" value="argS"/>
    <property type="match status" value="1"/>
</dbReference>
<dbReference type="SUPFAM" id="SSF55190">
    <property type="entry name" value="Arginyl-tRNA synthetase (ArgRS), N-terminal 'additional' domain"/>
    <property type="match status" value="1"/>
</dbReference>
<evidence type="ECO:0000256" key="4">
    <source>
        <dbReference type="ARBA" id="ARBA00022741"/>
    </source>
</evidence>
<keyword evidence="3 10" id="KW-0436">Ligase</keyword>
<feature type="domain" description="Arginyl tRNA synthetase N-terminal" evidence="12">
    <location>
        <begin position="4"/>
        <end position="81"/>
    </location>
</feature>
<evidence type="ECO:0000259" key="12">
    <source>
        <dbReference type="SMART" id="SM01016"/>
    </source>
</evidence>
<dbReference type="Gene3D" id="1.10.730.10">
    <property type="entry name" value="Isoleucyl-tRNA Synthetase, Domain 1"/>
    <property type="match status" value="1"/>
</dbReference>
<dbReference type="InterPro" id="IPR036695">
    <property type="entry name" value="Arg-tRNA-synth_N_sf"/>
</dbReference>
<gene>
    <name evidence="13" type="ORF">A3J68_00005</name>
</gene>
<dbReference type="PRINTS" id="PR01038">
    <property type="entry name" value="TRNASYNTHARG"/>
</dbReference>
<evidence type="ECO:0000256" key="10">
    <source>
        <dbReference type="RuleBase" id="RU363038"/>
    </source>
</evidence>
<dbReference type="Pfam" id="PF00750">
    <property type="entry name" value="tRNA-synt_1d"/>
    <property type="match status" value="1"/>
</dbReference>
<dbReference type="PANTHER" id="PTHR11956">
    <property type="entry name" value="ARGINYL-TRNA SYNTHETASE"/>
    <property type="match status" value="1"/>
</dbReference>
<dbReference type="InterPro" id="IPR035684">
    <property type="entry name" value="ArgRS_core"/>
</dbReference>
<dbReference type="EC" id="6.1.1.19" evidence="2 9"/>
<dbReference type="Pfam" id="PF03485">
    <property type="entry name" value="Arg_tRNA_synt_N"/>
    <property type="match status" value="1"/>
</dbReference>
<keyword evidence="6 10" id="KW-0648">Protein biosynthesis</keyword>
<feature type="domain" description="DALR anticodon binding" evidence="11">
    <location>
        <begin position="457"/>
        <end position="540"/>
    </location>
</feature>
<dbReference type="Gene3D" id="3.40.50.620">
    <property type="entry name" value="HUPs"/>
    <property type="match status" value="1"/>
</dbReference>
<evidence type="ECO:0000256" key="6">
    <source>
        <dbReference type="ARBA" id="ARBA00022917"/>
    </source>
</evidence>
<feature type="non-terminal residue" evidence="13">
    <location>
        <position position="541"/>
    </location>
</feature>
<evidence type="ECO:0000259" key="11">
    <source>
        <dbReference type="SMART" id="SM00836"/>
    </source>
</evidence>
<comment type="catalytic activity">
    <reaction evidence="8">
        <text>tRNA(Arg) + L-arginine + ATP = L-arginyl-tRNA(Arg) + AMP + diphosphate</text>
        <dbReference type="Rhea" id="RHEA:20301"/>
        <dbReference type="Rhea" id="RHEA-COMP:9658"/>
        <dbReference type="Rhea" id="RHEA-COMP:9673"/>
        <dbReference type="ChEBI" id="CHEBI:30616"/>
        <dbReference type="ChEBI" id="CHEBI:32682"/>
        <dbReference type="ChEBI" id="CHEBI:33019"/>
        <dbReference type="ChEBI" id="CHEBI:78442"/>
        <dbReference type="ChEBI" id="CHEBI:78513"/>
        <dbReference type="ChEBI" id="CHEBI:456215"/>
        <dbReference type="EC" id="6.1.1.19"/>
    </reaction>
</comment>
<evidence type="ECO:0000313" key="14">
    <source>
        <dbReference type="Proteomes" id="UP000178529"/>
    </source>
</evidence>
<organism evidence="13 14">
    <name type="scientific">Candidatus Wildermuthbacteria bacterium RIFCSPHIGHO2_02_FULL_48_16</name>
    <dbReference type="NCBI Taxonomy" id="1802453"/>
    <lineage>
        <taxon>Bacteria</taxon>
        <taxon>Candidatus Wildermuthiibacteriota</taxon>
    </lineage>
</organism>
<protein>
    <recommendedName>
        <fullName evidence="2 9">Arginine--tRNA ligase</fullName>
        <ecNumber evidence="2 9">6.1.1.19</ecNumber>
    </recommendedName>
</protein>
<dbReference type="SMART" id="SM01016">
    <property type="entry name" value="Arg_tRNA_synt_N"/>
    <property type="match status" value="1"/>
</dbReference>
<evidence type="ECO:0000313" key="13">
    <source>
        <dbReference type="EMBL" id="OHA68594.1"/>
    </source>
</evidence>
<dbReference type="Gene3D" id="3.30.1360.70">
    <property type="entry name" value="Arginyl tRNA synthetase N-terminal domain"/>
    <property type="match status" value="1"/>
</dbReference>
<comment type="similarity">
    <text evidence="1 10">Belongs to the class-I aminoacyl-tRNA synthetase family.</text>
</comment>
<dbReference type="GO" id="GO:0005737">
    <property type="term" value="C:cytoplasm"/>
    <property type="evidence" value="ECO:0007669"/>
    <property type="project" value="UniProtKB-UniRule"/>
</dbReference>
<reference evidence="13 14" key="1">
    <citation type="journal article" date="2016" name="Nat. Commun.">
        <title>Thousands of microbial genomes shed light on interconnected biogeochemical processes in an aquifer system.</title>
        <authorList>
            <person name="Anantharaman K."/>
            <person name="Brown C.T."/>
            <person name="Hug L.A."/>
            <person name="Sharon I."/>
            <person name="Castelle C.J."/>
            <person name="Probst A.J."/>
            <person name="Thomas B.C."/>
            <person name="Singh A."/>
            <person name="Wilkins M.J."/>
            <person name="Karaoz U."/>
            <person name="Brodie E.L."/>
            <person name="Williams K.H."/>
            <person name="Hubbard S.S."/>
            <person name="Banfield J.F."/>
        </authorList>
    </citation>
    <scope>NUCLEOTIDE SEQUENCE [LARGE SCALE GENOMIC DNA]</scope>
</reference>
<keyword evidence="7 10" id="KW-0030">Aminoacyl-tRNA synthetase</keyword>
<name>A0A1G2R6X1_9BACT</name>
<dbReference type="InterPro" id="IPR008909">
    <property type="entry name" value="DALR_anticod-bd"/>
</dbReference>
<sequence>MIETELREVIEKAAGERVVLEHPANSEHGDYSTNIALVLAKKLNKDPREVAEEILSKVKSQKSKVFDSVQVAGPGFINFFLSQNYLMGEMGEVQKKKEKYGTSVSSKGKKVMVEFTDPNPFKEFHIGHLYSNIVGESLSRVFESQGALVKRANYQGDVGMHVAKAVWGMKKKMEADKLSLAGLAKKSLEERVKFLGQSYALGADAFERDESAKKEIGELNRKIFALDKEIKELYLKGRKWSLDYFEKIYKRLGTKFNYYYFESKVGKVGLETVKEGLKKGIFEESQGAVIFPGEKYGLHSRVFINSQGLPTYEAKELGLAPTKYKDFKYDTSVIVTGNEIIGYFKVLIQALKLLSPEIGNKTFHVSHGMVRLPEGKMSSRTGKILAGDELIDQVQGKVLERMKTSGSEVPQKEWEKAAEKIALAAIKYSLLRVTPGKDIIFDIDTSLSLEGDSGPYLQYTYARAKSILRKAKLSDTKFPKLRETKFEKEEMDVLRYIYKFPEVAAEAARLFSPNIVAQFAVELAQKYNVFYNKLPVLSRYA</sequence>
<evidence type="ECO:0000256" key="2">
    <source>
        <dbReference type="ARBA" id="ARBA00012837"/>
    </source>
</evidence>
<dbReference type="InterPro" id="IPR014729">
    <property type="entry name" value="Rossmann-like_a/b/a_fold"/>
</dbReference>
<dbReference type="AlphaFoldDB" id="A0A1G2R6X1"/>
<keyword evidence="5 10" id="KW-0067">ATP-binding</keyword>
<evidence type="ECO:0000256" key="8">
    <source>
        <dbReference type="ARBA" id="ARBA00049339"/>
    </source>
</evidence>
<dbReference type="GO" id="GO:0004814">
    <property type="term" value="F:arginine-tRNA ligase activity"/>
    <property type="evidence" value="ECO:0007669"/>
    <property type="project" value="UniProtKB-UniRule"/>
</dbReference>
<dbReference type="SUPFAM" id="SSF52374">
    <property type="entry name" value="Nucleotidylyl transferase"/>
    <property type="match status" value="1"/>
</dbReference>
<dbReference type="PANTHER" id="PTHR11956:SF5">
    <property type="entry name" value="ARGININE--TRNA LIGASE, CYTOPLASMIC"/>
    <property type="match status" value="1"/>
</dbReference>
<dbReference type="SUPFAM" id="SSF47323">
    <property type="entry name" value="Anticodon-binding domain of a subclass of class I aminoacyl-tRNA synthetases"/>
    <property type="match status" value="1"/>
</dbReference>
<dbReference type="GO" id="GO:0006420">
    <property type="term" value="P:arginyl-tRNA aminoacylation"/>
    <property type="evidence" value="ECO:0007669"/>
    <property type="project" value="UniProtKB-UniRule"/>
</dbReference>
<comment type="caution">
    <text evidence="13">The sequence shown here is derived from an EMBL/GenBank/DDBJ whole genome shotgun (WGS) entry which is preliminary data.</text>
</comment>